<keyword evidence="2" id="KW-0862">Zinc</keyword>
<dbReference type="InterPro" id="IPR016847">
    <property type="entry name" value="Man6P_Isoase_Firm_lng_prd"/>
</dbReference>
<evidence type="ECO:0000256" key="2">
    <source>
        <dbReference type="ARBA" id="ARBA00022833"/>
    </source>
</evidence>
<accession>A0ABW4YI81</accession>
<keyword evidence="4" id="KW-1185">Reference proteome</keyword>
<dbReference type="InterPro" id="IPR051804">
    <property type="entry name" value="Carb_Metab_Reg_Kinase/Isom"/>
</dbReference>
<comment type="caution">
    <text evidence="3">The sequence shown here is derived from an EMBL/GenBank/DDBJ whole genome shotgun (WGS) entry which is preliminary data.</text>
</comment>
<evidence type="ECO:0000313" key="4">
    <source>
        <dbReference type="Proteomes" id="UP001597362"/>
    </source>
</evidence>
<dbReference type="SUPFAM" id="SSF51182">
    <property type="entry name" value="RmlC-like cupins"/>
    <property type="match status" value="1"/>
</dbReference>
<keyword evidence="3" id="KW-0413">Isomerase</keyword>
<dbReference type="EMBL" id="JBHUHO010000016">
    <property type="protein sequence ID" value="MFD2115346.1"/>
    <property type="molecule type" value="Genomic_DNA"/>
</dbReference>
<name>A0ABW4YI81_9BACL</name>
<protein>
    <submittedName>
        <fullName evidence="3">Class I mannose-6-phosphate isomerase</fullName>
    </submittedName>
</protein>
<organism evidence="3 4">
    <name type="scientific">Paenibacillus yanchengensis</name>
    <dbReference type="NCBI Taxonomy" id="2035833"/>
    <lineage>
        <taxon>Bacteria</taxon>
        <taxon>Bacillati</taxon>
        <taxon>Bacillota</taxon>
        <taxon>Bacilli</taxon>
        <taxon>Bacillales</taxon>
        <taxon>Paenibacillaceae</taxon>
        <taxon>Paenibacillus</taxon>
    </lineage>
</organism>
<sequence length="582" mass="67313">MSNFNMYPETNVKGYDEFAWQNYDNIVGELNKAITGIGKDKTIVMIDCYPGVRMEELETSLVSKLQSVHTLFVDDLYYSSEQVTEMIQFHMTSDRVFGRMSVHNFSDFLDNARLEEARNAIDRIDNGLVVIYGVGANLVCEPDLLIYADLARWEITTRFNNNDIPNWKADNRDEDAVRKIKRGYFFEWRVADRHKRKLFDKVDYLLDTNSNNDPKMVTNSAYLSGLEQTVNQPFRVVPYFAPGVWGGQWMKEKLGLDPSVENYAWSFNGVPEENSLYLRFGDVRVEIPALNAVLRHPLELLGDKVYGRFGAEFPIRFNFLDTFEGGNLSLQVHPPVSYVQQTFGVHYTQEESYYVMDAGENANVYLGVKNDIDREAMKEDLQRSYDEGIHFDDEKYINQYEAKKHDHFLIPSGTIHSQGINSLVLEISATPNYFTFKLWDWGRLGMDGMPRPVHLEHGFNSIQWERDETWISDNIVNQVEQVDEGDGWIEEKTGLHDRQFIETRRHWFSKPVLHHTNDTVHVFNLIEGEEAIVESPTNTFEPFIVHYAETFIIPAHIGSYTIRPHGNSIGKEIGTIKAYVRT</sequence>
<dbReference type="GO" id="GO:0016853">
    <property type="term" value="F:isomerase activity"/>
    <property type="evidence" value="ECO:0007669"/>
    <property type="project" value="UniProtKB-KW"/>
</dbReference>
<proteinExistence type="predicted"/>
<dbReference type="Gene3D" id="2.60.120.10">
    <property type="entry name" value="Jelly Rolls"/>
    <property type="match status" value="1"/>
</dbReference>
<dbReference type="Proteomes" id="UP001597362">
    <property type="component" value="Unassembled WGS sequence"/>
</dbReference>
<evidence type="ECO:0000256" key="1">
    <source>
        <dbReference type="ARBA" id="ARBA00022723"/>
    </source>
</evidence>
<dbReference type="PANTHER" id="PTHR42742:SF3">
    <property type="entry name" value="FRUCTOKINASE"/>
    <property type="match status" value="1"/>
</dbReference>
<dbReference type="PIRSF" id="PIRSF026713">
    <property type="entry name" value="PMI_Firm_long_prd"/>
    <property type="match status" value="1"/>
</dbReference>
<gene>
    <name evidence="3" type="ORF">ACFSJH_06310</name>
</gene>
<reference evidence="4" key="1">
    <citation type="journal article" date="2019" name="Int. J. Syst. Evol. Microbiol.">
        <title>The Global Catalogue of Microorganisms (GCM) 10K type strain sequencing project: providing services to taxonomists for standard genome sequencing and annotation.</title>
        <authorList>
            <consortium name="The Broad Institute Genomics Platform"/>
            <consortium name="The Broad Institute Genome Sequencing Center for Infectious Disease"/>
            <person name="Wu L."/>
            <person name="Ma J."/>
        </authorList>
    </citation>
    <scope>NUCLEOTIDE SEQUENCE [LARGE SCALE GENOMIC DNA]</scope>
    <source>
        <strain evidence="4">GH52</strain>
    </source>
</reference>
<dbReference type="CDD" id="cd07010">
    <property type="entry name" value="cupin_PMI_type_I_N_bac"/>
    <property type="match status" value="1"/>
</dbReference>
<keyword evidence="1" id="KW-0479">Metal-binding</keyword>
<dbReference type="InterPro" id="IPR011051">
    <property type="entry name" value="RmlC_Cupin_sf"/>
</dbReference>
<dbReference type="PANTHER" id="PTHR42742">
    <property type="entry name" value="TRANSCRIPTIONAL REPRESSOR MPRA"/>
    <property type="match status" value="1"/>
</dbReference>
<dbReference type="RefSeq" id="WP_377770414.1">
    <property type="nucleotide sequence ID" value="NZ_JBHUHO010000016.1"/>
</dbReference>
<evidence type="ECO:0000313" key="3">
    <source>
        <dbReference type="EMBL" id="MFD2115346.1"/>
    </source>
</evidence>
<dbReference type="InterPro" id="IPR014710">
    <property type="entry name" value="RmlC-like_jellyroll"/>
</dbReference>